<comment type="caution">
    <text evidence="1">The sequence shown here is derived from an EMBL/GenBank/DDBJ whole genome shotgun (WGS) entry which is preliminary data.</text>
</comment>
<protein>
    <submittedName>
        <fullName evidence="1">Uncharacterized protein</fullName>
    </submittedName>
</protein>
<dbReference type="InParanoid" id="A0A0V1BNE7"/>
<sequence>MAHPEAAGLDRRVWVRDERKQGNQPQAPPLHVTAFIATGCPDIQVPTDGIRSHPRTSSYSEPAASQQPLWQKSINHWSSYYNYTPLGTGPGLTLEKKAEVSKLPRRTETKCCNRGWCYLQSARCECAQLPCQLFISRPRADGDRLGALRFSFTLWLVQYCSNVASNSSSRHCGLGSLPKRASNIVRYYAAPREGACPQLVRLGLQMCRSVHLPFAVADSILNGAH</sequence>
<evidence type="ECO:0000313" key="2">
    <source>
        <dbReference type="Proteomes" id="UP000054776"/>
    </source>
</evidence>
<keyword evidence="2" id="KW-1185">Reference proteome</keyword>
<organism evidence="1 2">
    <name type="scientific">Trichinella spiralis</name>
    <name type="common">Trichina worm</name>
    <dbReference type="NCBI Taxonomy" id="6334"/>
    <lineage>
        <taxon>Eukaryota</taxon>
        <taxon>Metazoa</taxon>
        <taxon>Ecdysozoa</taxon>
        <taxon>Nematoda</taxon>
        <taxon>Enoplea</taxon>
        <taxon>Dorylaimia</taxon>
        <taxon>Trichinellida</taxon>
        <taxon>Trichinellidae</taxon>
        <taxon>Trichinella</taxon>
    </lineage>
</organism>
<dbReference type="EMBL" id="JYDH01000026">
    <property type="protein sequence ID" value="KRY38318.1"/>
    <property type="molecule type" value="Genomic_DNA"/>
</dbReference>
<evidence type="ECO:0000313" key="1">
    <source>
        <dbReference type="EMBL" id="KRY38318.1"/>
    </source>
</evidence>
<reference evidence="1 2" key="1">
    <citation type="submission" date="2015-01" db="EMBL/GenBank/DDBJ databases">
        <title>Evolution of Trichinella species and genotypes.</title>
        <authorList>
            <person name="Korhonen P.K."/>
            <person name="Edoardo P."/>
            <person name="Giuseppe L.R."/>
            <person name="Gasser R.B."/>
        </authorList>
    </citation>
    <scope>NUCLEOTIDE SEQUENCE [LARGE SCALE GENOMIC DNA]</scope>
    <source>
        <strain evidence="1">ISS3</strain>
    </source>
</reference>
<accession>A0A0V1BNE7</accession>
<proteinExistence type="predicted"/>
<gene>
    <name evidence="1" type="ORF">T01_3491</name>
</gene>
<dbReference type="AlphaFoldDB" id="A0A0V1BNE7"/>
<dbReference type="OrthoDB" id="10611897at2759"/>
<name>A0A0V1BNE7_TRISP</name>
<dbReference type="Proteomes" id="UP000054776">
    <property type="component" value="Unassembled WGS sequence"/>
</dbReference>